<dbReference type="Proteomes" id="UP000579605">
    <property type="component" value="Unassembled WGS sequence"/>
</dbReference>
<feature type="region of interest" description="Disordered" evidence="1">
    <location>
        <begin position="31"/>
        <end position="67"/>
    </location>
</feature>
<evidence type="ECO:0000256" key="1">
    <source>
        <dbReference type="SAM" id="MobiDB-lite"/>
    </source>
</evidence>
<comment type="caution">
    <text evidence="3">The sequence shown here is derived from an EMBL/GenBank/DDBJ whole genome shotgun (WGS) entry which is preliminary data.</text>
</comment>
<evidence type="ECO:0000256" key="2">
    <source>
        <dbReference type="SAM" id="SignalP"/>
    </source>
</evidence>
<dbReference type="EMBL" id="JACBZH010000001">
    <property type="protein sequence ID" value="NYH93163.1"/>
    <property type="molecule type" value="Genomic_DNA"/>
</dbReference>
<evidence type="ECO:0000313" key="4">
    <source>
        <dbReference type="Proteomes" id="UP000579605"/>
    </source>
</evidence>
<protein>
    <submittedName>
        <fullName evidence="3">Uncharacterized protein</fullName>
    </submittedName>
</protein>
<gene>
    <name evidence="3" type="ORF">F4554_005801</name>
</gene>
<proteinExistence type="predicted"/>
<dbReference type="RefSeq" id="WP_179790716.1">
    <property type="nucleotide sequence ID" value="NZ_BAAARR010000036.1"/>
</dbReference>
<dbReference type="AlphaFoldDB" id="A0A852ZLP5"/>
<reference evidence="3 4" key="1">
    <citation type="submission" date="2020-07" db="EMBL/GenBank/DDBJ databases">
        <title>Sequencing the genomes of 1000 actinobacteria strains.</title>
        <authorList>
            <person name="Klenk H.-P."/>
        </authorList>
    </citation>
    <scope>NUCLEOTIDE SEQUENCE [LARGE SCALE GENOMIC DNA]</scope>
    <source>
        <strain evidence="3 4">DSM 18448</strain>
    </source>
</reference>
<name>A0A852ZLP5_9ACTN</name>
<keyword evidence="2" id="KW-0732">Signal</keyword>
<feature type="compositionally biased region" description="Low complexity" evidence="1">
    <location>
        <begin position="34"/>
        <end position="53"/>
    </location>
</feature>
<feature type="chain" id="PRO_5032785651" evidence="2">
    <location>
        <begin position="24"/>
        <end position="498"/>
    </location>
</feature>
<organism evidence="3 4">
    <name type="scientific">Actinopolymorpha rutila</name>
    <dbReference type="NCBI Taxonomy" id="446787"/>
    <lineage>
        <taxon>Bacteria</taxon>
        <taxon>Bacillati</taxon>
        <taxon>Actinomycetota</taxon>
        <taxon>Actinomycetes</taxon>
        <taxon>Propionibacteriales</taxon>
        <taxon>Actinopolymorphaceae</taxon>
        <taxon>Actinopolymorpha</taxon>
    </lineage>
</organism>
<evidence type="ECO:0000313" key="3">
    <source>
        <dbReference type="EMBL" id="NYH93163.1"/>
    </source>
</evidence>
<feature type="signal peptide" evidence="2">
    <location>
        <begin position="1"/>
        <end position="23"/>
    </location>
</feature>
<keyword evidence="4" id="KW-1185">Reference proteome</keyword>
<sequence length="498" mass="53020">MIRRGALAACAAGVALFASGVLAACGVTSAPSGATARPSTPAVSTPSTAPASSLDCRPTVAPTPSPPADVARIVAVRDEDCDLTPGGAPARFGVEVTNPTGHAVRAGLSFTFSWGLKADELRLEYHDSAGWHRTAMKWINPEEPELLYNAPVPVRLRPHETRTYRLRVGVPKAYQPEYGLVTFSAIAGLDLGDKGHRTDSSAPGPVFALNPPMGSPVNLTLPRRQVTLGGAPVEFTATVDNATGRSFRRAGLDFGIDFAAADHLRLDVRRGGGWHRLTLRRGVDEHSVLASPTADFAVPAGYHHRYRFRLTLRPGAVQTDPLLSFSLRDRTRPGSNALPSEGAELGTAYRKLHMALPTVWTRGPRGVKPGTTARLAVGFANGTSVSLPPVHLRLTVTNPASADWFTMSFRPSGSAGPWTTLPVRAVPHEFHIWTVDLPAPRPGGVPAGFRADYDVRLNLSRWDFDAGNLVAVQGEILLADGTLVAGLPSENDLILGIE</sequence>
<accession>A0A852ZLP5</accession>
<dbReference type="PROSITE" id="PS51257">
    <property type="entry name" value="PROKAR_LIPOPROTEIN"/>
    <property type="match status" value="1"/>
</dbReference>